<comment type="caution">
    <text evidence="3">The sequence shown here is derived from an EMBL/GenBank/DDBJ whole genome shotgun (WGS) entry which is preliminary data.</text>
</comment>
<dbReference type="InterPro" id="IPR019407">
    <property type="entry name" value="CTU2"/>
</dbReference>
<dbReference type="GO" id="GO:0005829">
    <property type="term" value="C:cytosol"/>
    <property type="evidence" value="ECO:0007669"/>
    <property type="project" value="TreeGrafter"/>
</dbReference>
<dbReference type="SUPFAM" id="SSF52402">
    <property type="entry name" value="Adenine nucleotide alpha hydrolases-like"/>
    <property type="match status" value="1"/>
</dbReference>
<dbReference type="EMBL" id="CAJNRD030001118">
    <property type="protein sequence ID" value="CAG5083414.1"/>
    <property type="molecule type" value="Genomic_DNA"/>
</dbReference>
<proteinExistence type="inferred from homology"/>
<evidence type="ECO:0000256" key="1">
    <source>
        <dbReference type="ARBA" id="ARBA00022490"/>
    </source>
</evidence>
<dbReference type="GO" id="GO:0002143">
    <property type="term" value="P:tRNA wobble position uridine thiolation"/>
    <property type="evidence" value="ECO:0007669"/>
    <property type="project" value="TreeGrafter"/>
</dbReference>
<dbReference type="HAMAP" id="MF_03054">
    <property type="entry name" value="CTU2"/>
    <property type="match status" value="1"/>
</dbReference>
<sequence>AIVPPNLQLFLSVSGSLLCTLCITLYYCSWCCCLLCKSCRCLGETNTAHARHLGEITLKNENCRKCNSKSHIKLRGSDNYCNDCFEAYATHKFRGTLGKSKLVRPNDKILVGFSGSAGSVALLNLIRAGMQESVHKRLVFETQVIFIDYFLEPRTEIEKKTTIDSIITLIKSFGFPGYVSSLSEIYNPEVKIHKIDEINYNYCQQASEESLKNLFQALTNETAKQELLKKLRLTLLASIARNLQCSKVFLADSATSLAVDILSNVAVGRGAQLSLDVGFVDDRFQELAILRPMRDFTKQELDYYLELHGLEPLKRNKKTNDNPFESIQKLTEDFVLDLESQFTGTVSTVYRTGAKISSQGFSAEEEQVCVICNAPVDTKPQDGATAILATEFSRFISTRGVRAVERNNGDCGSFKEPCGGCEGDCGSKKEQRVTVEQLRRFLCYGCRLIVHDKFEVDKLPGNITKKVKQLACFEDMREQIKDFLL</sequence>
<dbReference type="Proteomes" id="UP000786811">
    <property type="component" value="Unassembled WGS sequence"/>
</dbReference>
<dbReference type="Gene3D" id="3.40.50.620">
    <property type="entry name" value="HUPs"/>
    <property type="match status" value="1"/>
</dbReference>
<dbReference type="GO" id="GO:0016783">
    <property type="term" value="F:sulfurtransferase activity"/>
    <property type="evidence" value="ECO:0007669"/>
    <property type="project" value="TreeGrafter"/>
</dbReference>
<keyword evidence="2" id="KW-0819">tRNA processing</keyword>
<feature type="non-terminal residue" evidence="3">
    <location>
        <position position="1"/>
    </location>
</feature>
<name>A0A8J2H911_COTCN</name>
<evidence type="ECO:0000313" key="3">
    <source>
        <dbReference type="EMBL" id="CAG5083414.1"/>
    </source>
</evidence>
<dbReference type="AlphaFoldDB" id="A0A8J2H911"/>
<evidence type="ECO:0000313" key="4">
    <source>
        <dbReference type="Proteomes" id="UP000786811"/>
    </source>
</evidence>
<reference evidence="3" key="1">
    <citation type="submission" date="2021-04" db="EMBL/GenBank/DDBJ databases">
        <authorList>
            <person name="Chebbi M.A.C M."/>
        </authorList>
    </citation>
    <scope>NUCLEOTIDE SEQUENCE</scope>
</reference>
<dbReference type="UniPathway" id="UPA00988"/>
<evidence type="ECO:0000256" key="2">
    <source>
        <dbReference type="ARBA" id="ARBA00022694"/>
    </source>
</evidence>
<dbReference type="InterPro" id="IPR014729">
    <property type="entry name" value="Rossmann-like_a/b/a_fold"/>
</dbReference>
<keyword evidence="4" id="KW-1185">Reference proteome</keyword>
<dbReference type="Pfam" id="PF10288">
    <property type="entry name" value="CTU2"/>
    <property type="match status" value="1"/>
</dbReference>
<keyword evidence="1" id="KW-0963">Cytoplasm</keyword>
<dbReference type="GO" id="GO:0000049">
    <property type="term" value="F:tRNA binding"/>
    <property type="evidence" value="ECO:0007669"/>
    <property type="project" value="InterPro"/>
</dbReference>
<organism evidence="3 4">
    <name type="scientific">Cotesia congregata</name>
    <name type="common">Parasitoid wasp</name>
    <name type="synonym">Apanteles congregatus</name>
    <dbReference type="NCBI Taxonomy" id="51543"/>
    <lineage>
        <taxon>Eukaryota</taxon>
        <taxon>Metazoa</taxon>
        <taxon>Ecdysozoa</taxon>
        <taxon>Arthropoda</taxon>
        <taxon>Hexapoda</taxon>
        <taxon>Insecta</taxon>
        <taxon>Pterygota</taxon>
        <taxon>Neoptera</taxon>
        <taxon>Endopterygota</taxon>
        <taxon>Hymenoptera</taxon>
        <taxon>Apocrita</taxon>
        <taxon>Ichneumonoidea</taxon>
        <taxon>Braconidae</taxon>
        <taxon>Microgastrinae</taxon>
        <taxon>Cotesia</taxon>
    </lineage>
</organism>
<dbReference type="OrthoDB" id="25129at2759"/>
<dbReference type="PANTHER" id="PTHR20882:SF14">
    <property type="entry name" value="CYTOPLASMIC TRNA 2-THIOLATION PROTEIN 2"/>
    <property type="match status" value="1"/>
</dbReference>
<gene>
    <name evidence="3" type="ORF">HICCMSTLAB_LOCUS3833</name>
</gene>
<protein>
    <submittedName>
        <fullName evidence="3">Similar to ctu2: Cytoplasmic tRNA 2-thiolation protein 2 (Danio rerio)</fullName>
    </submittedName>
</protein>
<dbReference type="PANTHER" id="PTHR20882">
    <property type="entry name" value="CYTOPLASMIC TRNA 2-THIOLATION PROTEIN 2"/>
    <property type="match status" value="1"/>
</dbReference>
<accession>A0A8J2H911</accession>